<feature type="region of interest" description="Disordered" evidence="1">
    <location>
        <begin position="54"/>
        <end position="94"/>
    </location>
</feature>
<feature type="compositionally biased region" description="Polar residues" evidence="1">
    <location>
        <begin position="68"/>
        <end position="77"/>
    </location>
</feature>
<protein>
    <submittedName>
        <fullName evidence="2">Uncharacterized protein</fullName>
    </submittedName>
</protein>
<comment type="caution">
    <text evidence="2">The sequence shown here is derived from an EMBL/GenBank/DDBJ whole genome shotgun (WGS) entry which is preliminary data.</text>
</comment>
<dbReference type="EMBL" id="MTAO01000015">
    <property type="protein sequence ID" value="POE24679.1"/>
    <property type="molecule type" value="Genomic_DNA"/>
</dbReference>
<accession>A0ABD6VKQ9</accession>
<reference evidence="2 3" key="1">
    <citation type="submission" date="2017-01" db="EMBL/GenBank/DDBJ databases">
        <title>Comparative Genomics of 38 Pectobacterium strains comprising three species revealed the characteristics of Pectobacterium carotovorum.</title>
        <authorList>
            <person name="Xie H."/>
            <person name="Ma Y."/>
            <person name="Li X."/>
        </authorList>
    </citation>
    <scope>NUCLEOTIDE SEQUENCE [LARGE SCALE GENOMIC DNA]</scope>
    <source>
        <strain evidence="2 3">Q142</strain>
    </source>
</reference>
<dbReference type="AlphaFoldDB" id="A0ABD6VKQ9"/>
<proteinExistence type="predicted"/>
<sequence>MLRALSVSVIANSLMRDPRRAKGLGAQHTRCLGMRRPPCFLWEDRVASHRALCRDQPPVDEKSDRPQLLTTEGNGTDRQQDAATDRTTPNGWGIKVAHPVAGAVRKRAWHTWGLHPYGQALTEAGAFGVAGWVRLCSHGAGVLRQGLRRDTCRQVTAGSVSSTIIMCDRGNRMLRQTVLLRQVAVSSLRRAVTTHSGMWGSFWRRDMAPNGRSR</sequence>
<dbReference type="Proteomes" id="UP000237274">
    <property type="component" value="Unassembled WGS sequence"/>
</dbReference>
<gene>
    <name evidence="2" type="ORF">BV926_18055</name>
</gene>
<evidence type="ECO:0000313" key="3">
    <source>
        <dbReference type="Proteomes" id="UP000237274"/>
    </source>
</evidence>
<evidence type="ECO:0000313" key="2">
    <source>
        <dbReference type="EMBL" id="POE24679.1"/>
    </source>
</evidence>
<organism evidence="2 3">
    <name type="scientific">Pectobacterium odoriferum</name>
    <dbReference type="NCBI Taxonomy" id="78398"/>
    <lineage>
        <taxon>Bacteria</taxon>
        <taxon>Pseudomonadati</taxon>
        <taxon>Pseudomonadota</taxon>
        <taxon>Gammaproteobacteria</taxon>
        <taxon>Enterobacterales</taxon>
        <taxon>Pectobacteriaceae</taxon>
        <taxon>Pectobacterium</taxon>
    </lineage>
</organism>
<name>A0ABD6VKQ9_9GAMM</name>
<evidence type="ECO:0000256" key="1">
    <source>
        <dbReference type="SAM" id="MobiDB-lite"/>
    </source>
</evidence>